<keyword evidence="3" id="KW-1185">Reference proteome</keyword>
<feature type="signal peptide" evidence="1">
    <location>
        <begin position="1"/>
        <end position="17"/>
    </location>
</feature>
<comment type="caution">
    <text evidence="2">The sequence shown here is derived from an EMBL/GenBank/DDBJ whole genome shotgun (WGS) entry which is preliminary data.</text>
</comment>
<dbReference type="Pfam" id="PF06206">
    <property type="entry name" value="CpeT"/>
    <property type="match status" value="1"/>
</dbReference>
<accession>A0AAN9AXG7</accession>
<dbReference type="InterPro" id="IPR010404">
    <property type="entry name" value="CpcT/CpeT"/>
</dbReference>
<dbReference type="AlphaFoldDB" id="A0AAN9AXG7"/>
<gene>
    <name evidence="2" type="ORF">V1264_007875</name>
</gene>
<name>A0AAN9AXG7_9CAEN</name>
<reference evidence="2 3" key="1">
    <citation type="submission" date="2024-02" db="EMBL/GenBank/DDBJ databases">
        <title>Chromosome-scale genome assembly of the rough periwinkle Littorina saxatilis.</title>
        <authorList>
            <person name="De Jode A."/>
            <person name="Faria R."/>
            <person name="Formenti G."/>
            <person name="Sims Y."/>
            <person name="Smith T.P."/>
            <person name="Tracey A."/>
            <person name="Wood J.M.D."/>
            <person name="Zagrodzka Z.B."/>
            <person name="Johannesson K."/>
            <person name="Butlin R.K."/>
            <person name="Leder E.H."/>
        </authorList>
    </citation>
    <scope>NUCLEOTIDE SEQUENCE [LARGE SCALE GENOMIC DNA]</scope>
    <source>
        <strain evidence="2">Snail1</strain>
        <tissue evidence="2">Muscle</tissue>
    </source>
</reference>
<evidence type="ECO:0000313" key="3">
    <source>
        <dbReference type="Proteomes" id="UP001374579"/>
    </source>
</evidence>
<proteinExistence type="predicted"/>
<dbReference type="Gene3D" id="2.40.128.590">
    <property type="entry name" value="CpcT/CpeT domain"/>
    <property type="match status" value="1"/>
</dbReference>
<dbReference type="EMBL" id="JBAMIC010000019">
    <property type="protein sequence ID" value="KAK7094225.1"/>
    <property type="molecule type" value="Genomic_DNA"/>
</dbReference>
<evidence type="ECO:0000313" key="2">
    <source>
        <dbReference type="EMBL" id="KAK7094225.1"/>
    </source>
</evidence>
<dbReference type="GO" id="GO:0016829">
    <property type="term" value="F:lyase activity"/>
    <property type="evidence" value="ECO:0007669"/>
    <property type="project" value="InterPro"/>
</dbReference>
<protein>
    <submittedName>
        <fullName evidence="2">Uncharacterized protein</fullName>
    </submittedName>
</protein>
<sequence length="250" mass="29746">MLKLFFTILICFQLAWTSQEREQNISRDFRLFVRILAGHYDNIKQYEQDIDRGLPPKQRHIRYTTQLNREVVPLFPRRRHFYIEQYNNGNRSDVVRQSLYSIGIDLRSRDDIHMKVYAFVDPGKFVHAKTHSRLFRDLRREDLVYRRGCDVFWTRRSRWPPRFESKMGDGCFINNQGMKVRIDDTNNVTLSALTSFEKWYAPNGTEILGVPSPYVMLRQREPEVSANPELVDKAAQESANHPLLYKSWLN</sequence>
<dbReference type="InterPro" id="IPR038672">
    <property type="entry name" value="CpcT/CpeT_sf"/>
</dbReference>
<keyword evidence="1" id="KW-0732">Signal</keyword>
<dbReference type="Proteomes" id="UP001374579">
    <property type="component" value="Unassembled WGS sequence"/>
</dbReference>
<feature type="chain" id="PRO_5042820891" evidence="1">
    <location>
        <begin position="18"/>
        <end position="250"/>
    </location>
</feature>
<organism evidence="2 3">
    <name type="scientific">Littorina saxatilis</name>
    <dbReference type="NCBI Taxonomy" id="31220"/>
    <lineage>
        <taxon>Eukaryota</taxon>
        <taxon>Metazoa</taxon>
        <taxon>Spiralia</taxon>
        <taxon>Lophotrochozoa</taxon>
        <taxon>Mollusca</taxon>
        <taxon>Gastropoda</taxon>
        <taxon>Caenogastropoda</taxon>
        <taxon>Littorinimorpha</taxon>
        <taxon>Littorinoidea</taxon>
        <taxon>Littorinidae</taxon>
        <taxon>Littorina</taxon>
    </lineage>
</organism>
<evidence type="ECO:0000256" key="1">
    <source>
        <dbReference type="SAM" id="SignalP"/>
    </source>
</evidence>
<dbReference type="CDD" id="cd16338">
    <property type="entry name" value="CpcT"/>
    <property type="match status" value="1"/>
</dbReference>